<proteinExistence type="predicted"/>
<gene>
    <name evidence="1" type="ORF">SP062_00370</name>
</gene>
<accession>S4TQQ6</accession>
<evidence type="ECO:0000313" key="1">
    <source>
        <dbReference type="EMBL" id="AGF89354.1"/>
    </source>
</evidence>
<protein>
    <submittedName>
        <fullName evidence="1">Uncharacterized protein</fullName>
    </submittedName>
</protein>
<organism evidence="1">
    <name type="scientific">Salmonella phage FSL SP-062</name>
    <dbReference type="NCBI Taxonomy" id="1173759"/>
    <lineage>
        <taxon>Viruses</taxon>
        <taxon>Duplodnaviria</taxon>
        <taxon>Heunggongvirae</taxon>
        <taxon>Uroviricota</taxon>
        <taxon>Caudoviricetes</taxon>
        <taxon>Nonanavirus</taxon>
    </lineage>
</organism>
<name>S4TQQ6_9CAUD</name>
<dbReference type="EMBL" id="KC139636">
    <property type="protein sequence ID" value="AGF89354.1"/>
    <property type="molecule type" value="Genomic_DNA"/>
</dbReference>
<sequence>MSYIAELIDELDASVFSGDVLLDKDELENFKHHLERWQKHVPVMEEIIKECENDDKVENLS</sequence>
<reference evidence="1" key="1">
    <citation type="journal article" date="2013" name="BMC Genomics">
        <title>Genomic characterization provides new insight into Salmonella phage diversity.</title>
        <authorList>
            <person name="Moreno Switt A.I."/>
            <person name="Orsi R.H."/>
            <person name="den Bakker H.C."/>
            <person name="Vongkamjan K."/>
            <person name="Altier C."/>
            <person name="Wiedmann M."/>
        </authorList>
    </citation>
    <scope>NUCLEOTIDE SEQUENCE</scope>
</reference>